<feature type="region of interest" description="Disordered" evidence="1">
    <location>
        <begin position="120"/>
        <end position="150"/>
    </location>
</feature>
<dbReference type="InterPro" id="IPR031972">
    <property type="entry name" value="CSRNP_N"/>
</dbReference>
<evidence type="ECO:0000313" key="4">
    <source>
        <dbReference type="Proteomes" id="UP000481153"/>
    </source>
</evidence>
<protein>
    <recommendedName>
        <fullName evidence="2">Cysteine/serine-rich nuclear protein N-terminal domain-containing protein</fullName>
    </recommendedName>
</protein>
<proteinExistence type="predicted"/>
<organism evidence="3 4">
    <name type="scientific">Aphanomyces euteiches</name>
    <dbReference type="NCBI Taxonomy" id="100861"/>
    <lineage>
        <taxon>Eukaryota</taxon>
        <taxon>Sar</taxon>
        <taxon>Stramenopiles</taxon>
        <taxon>Oomycota</taxon>
        <taxon>Saprolegniomycetes</taxon>
        <taxon>Saprolegniales</taxon>
        <taxon>Verrucalvaceae</taxon>
        <taxon>Aphanomyces</taxon>
    </lineage>
</organism>
<evidence type="ECO:0000313" key="3">
    <source>
        <dbReference type="EMBL" id="KAF0730534.1"/>
    </source>
</evidence>
<dbReference type="AlphaFoldDB" id="A0A6G0WSV1"/>
<feature type="compositionally biased region" description="Basic and acidic residues" evidence="1">
    <location>
        <begin position="138"/>
        <end position="150"/>
    </location>
</feature>
<evidence type="ECO:0000259" key="2">
    <source>
        <dbReference type="Pfam" id="PF16019"/>
    </source>
</evidence>
<dbReference type="Proteomes" id="UP000481153">
    <property type="component" value="Unassembled WGS sequence"/>
</dbReference>
<gene>
    <name evidence="3" type="ORF">Ae201684_011957</name>
</gene>
<feature type="domain" description="Cysteine/serine-rich nuclear protein N-terminal" evidence="2">
    <location>
        <begin position="29"/>
        <end position="141"/>
    </location>
</feature>
<dbReference type="EMBL" id="VJMJ01000153">
    <property type="protein sequence ID" value="KAF0730534.1"/>
    <property type="molecule type" value="Genomic_DNA"/>
</dbReference>
<dbReference type="Pfam" id="PF16019">
    <property type="entry name" value="CSRNP_N"/>
    <property type="match status" value="1"/>
</dbReference>
<name>A0A6G0WSV1_9STRA</name>
<sequence length="150" mass="17738">MMSVTSVAWPPLLSWKTHEFLPRLTKQRREKRVFFTTATTYIFPLEYGGSAVPSDHGPPIGLAKTHSRQECNALDYMPPRSSRVRKFNHVERMLLLQEASYTRREVARFCFETIAIQRSRRETLDDDEEEEENDNEDHEDKEPKQKRLRV</sequence>
<accession>A0A6G0WSV1</accession>
<comment type="caution">
    <text evidence="3">The sequence shown here is derived from an EMBL/GenBank/DDBJ whole genome shotgun (WGS) entry which is preliminary data.</text>
</comment>
<dbReference type="VEuPathDB" id="FungiDB:AeMF1_015887"/>
<reference evidence="3 4" key="1">
    <citation type="submission" date="2019-07" db="EMBL/GenBank/DDBJ databases">
        <title>Genomics analysis of Aphanomyces spp. identifies a new class of oomycete effector associated with host adaptation.</title>
        <authorList>
            <person name="Gaulin E."/>
        </authorList>
    </citation>
    <scope>NUCLEOTIDE SEQUENCE [LARGE SCALE GENOMIC DNA]</scope>
    <source>
        <strain evidence="3 4">ATCC 201684</strain>
    </source>
</reference>
<keyword evidence="4" id="KW-1185">Reference proteome</keyword>
<evidence type="ECO:0000256" key="1">
    <source>
        <dbReference type="SAM" id="MobiDB-lite"/>
    </source>
</evidence>
<feature type="compositionally biased region" description="Acidic residues" evidence="1">
    <location>
        <begin position="124"/>
        <end position="137"/>
    </location>
</feature>